<organism evidence="11 12">
    <name type="scientific">Candidatus Amesbacteria bacterium GW2011_GWA1_47_16</name>
    <dbReference type="NCBI Taxonomy" id="1618353"/>
    <lineage>
        <taxon>Bacteria</taxon>
        <taxon>Candidatus Amesiibacteriota</taxon>
    </lineage>
</organism>
<dbReference type="GO" id="GO:0016868">
    <property type="term" value="F:intramolecular phosphotransferase activity"/>
    <property type="evidence" value="ECO:0007669"/>
    <property type="project" value="InterPro"/>
</dbReference>
<comment type="cofactor">
    <cofactor evidence="1">
        <name>Mg(2+)</name>
        <dbReference type="ChEBI" id="CHEBI:18420"/>
    </cofactor>
</comment>
<dbReference type="PANTHER" id="PTHR43771">
    <property type="entry name" value="PHOSPHOMANNOMUTASE"/>
    <property type="match status" value="1"/>
</dbReference>
<evidence type="ECO:0000256" key="3">
    <source>
        <dbReference type="ARBA" id="ARBA00022553"/>
    </source>
</evidence>
<dbReference type="Gene3D" id="3.30.310.50">
    <property type="entry name" value="Alpha-D-phosphohexomutase, C-terminal domain"/>
    <property type="match status" value="1"/>
</dbReference>
<evidence type="ECO:0000259" key="10">
    <source>
        <dbReference type="Pfam" id="PF02880"/>
    </source>
</evidence>
<dbReference type="InterPro" id="IPR005843">
    <property type="entry name" value="A-D-PHexomutase_C"/>
</dbReference>
<dbReference type="GO" id="GO:0046872">
    <property type="term" value="F:metal ion binding"/>
    <property type="evidence" value="ECO:0007669"/>
    <property type="project" value="UniProtKB-KW"/>
</dbReference>
<dbReference type="PATRIC" id="fig|1618353.3.peg.739"/>
<protein>
    <submittedName>
        <fullName evidence="11">Phosphoglucomutase/phosphomannomutase alpha/beta/alpha domain III</fullName>
    </submittedName>
</protein>
<accession>A0A0G1S284</accession>
<keyword evidence="5" id="KW-0460">Magnesium</keyword>
<dbReference type="SUPFAM" id="SSF55957">
    <property type="entry name" value="Phosphoglucomutase, C-terminal domain"/>
    <property type="match status" value="1"/>
</dbReference>
<evidence type="ECO:0000313" key="12">
    <source>
        <dbReference type="Proteomes" id="UP000034364"/>
    </source>
</evidence>
<feature type="domain" description="Alpha-D-phosphohexomutase alpha/beta/alpha" evidence="9">
    <location>
        <begin position="186"/>
        <end position="271"/>
    </location>
</feature>
<dbReference type="Pfam" id="PF02880">
    <property type="entry name" value="PGM_PMM_III"/>
    <property type="match status" value="1"/>
</dbReference>
<evidence type="ECO:0000259" key="8">
    <source>
        <dbReference type="Pfam" id="PF02878"/>
    </source>
</evidence>
<dbReference type="Pfam" id="PF02879">
    <property type="entry name" value="PGM_PMM_II"/>
    <property type="match status" value="1"/>
</dbReference>
<keyword evidence="6" id="KW-0413">Isomerase</keyword>
<gene>
    <name evidence="11" type="ORF">UX87_C0022G0006</name>
</gene>
<evidence type="ECO:0000256" key="4">
    <source>
        <dbReference type="ARBA" id="ARBA00022723"/>
    </source>
</evidence>
<dbReference type="Pfam" id="PF00408">
    <property type="entry name" value="PGM_PMM_IV"/>
    <property type="match status" value="1"/>
</dbReference>
<name>A0A0G1S284_9BACT</name>
<evidence type="ECO:0000259" key="9">
    <source>
        <dbReference type="Pfam" id="PF02879"/>
    </source>
</evidence>
<reference evidence="11 12" key="1">
    <citation type="journal article" date="2015" name="Nature">
        <title>rRNA introns, odd ribosomes, and small enigmatic genomes across a large radiation of phyla.</title>
        <authorList>
            <person name="Brown C.T."/>
            <person name="Hug L.A."/>
            <person name="Thomas B.C."/>
            <person name="Sharon I."/>
            <person name="Castelle C.J."/>
            <person name="Singh A."/>
            <person name="Wilkins M.J."/>
            <person name="Williams K.H."/>
            <person name="Banfield J.F."/>
        </authorList>
    </citation>
    <scope>NUCLEOTIDE SEQUENCE [LARGE SCALE GENOMIC DNA]</scope>
</reference>
<dbReference type="InterPro" id="IPR036900">
    <property type="entry name" value="A-D-PHexomutase_C_sf"/>
</dbReference>
<dbReference type="EMBL" id="LCNV01000022">
    <property type="protein sequence ID" value="KKU63491.1"/>
    <property type="molecule type" value="Genomic_DNA"/>
</dbReference>
<dbReference type="PRINTS" id="PR00509">
    <property type="entry name" value="PGMPMM"/>
</dbReference>
<dbReference type="InterPro" id="IPR016055">
    <property type="entry name" value="A-D-PHexomutase_a/b/a-I/II/III"/>
</dbReference>
<keyword evidence="3" id="KW-0597">Phosphoprotein</keyword>
<dbReference type="InterPro" id="IPR005841">
    <property type="entry name" value="Alpha-D-phosphohexomutase_SF"/>
</dbReference>
<evidence type="ECO:0000256" key="2">
    <source>
        <dbReference type="ARBA" id="ARBA00010231"/>
    </source>
</evidence>
<dbReference type="PANTHER" id="PTHR43771:SF2">
    <property type="entry name" value="PHOSPHOMANNOMUTASE_PHOSPHOGLUCOMUTASE"/>
    <property type="match status" value="1"/>
</dbReference>
<dbReference type="InterPro" id="IPR005845">
    <property type="entry name" value="A-D-PHexomutase_a/b/a-II"/>
</dbReference>
<dbReference type="InterPro" id="IPR005844">
    <property type="entry name" value="A-D-PHexomutase_a/b/a-I"/>
</dbReference>
<evidence type="ECO:0000313" key="11">
    <source>
        <dbReference type="EMBL" id="KKU63491.1"/>
    </source>
</evidence>
<dbReference type="SUPFAM" id="SSF53738">
    <property type="entry name" value="Phosphoglucomutase, first 3 domains"/>
    <property type="match status" value="3"/>
</dbReference>
<dbReference type="GO" id="GO:0005975">
    <property type="term" value="P:carbohydrate metabolic process"/>
    <property type="evidence" value="ECO:0007669"/>
    <property type="project" value="InterPro"/>
</dbReference>
<keyword evidence="4" id="KW-0479">Metal-binding</keyword>
<feature type="domain" description="Alpha-D-phosphohexomutase C-terminal" evidence="7">
    <location>
        <begin position="392"/>
        <end position="467"/>
    </location>
</feature>
<dbReference type="Proteomes" id="UP000034364">
    <property type="component" value="Unassembled WGS sequence"/>
</dbReference>
<evidence type="ECO:0000256" key="6">
    <source>
        <dbReference type="ARBA" id="ARBA00023235"/>
    </source>
</evidence>
<comment type="similarity">
    <text evidence="2">Belongs to the phosphohexose mutase family.</text>
</comment>
<comment type="caution">
    <text evidence="11">The sequence shown here is derived from an EMBL/GenBank/DDBJ whole genome shotgun (WGS) entry which is preliminary data.</text>
</comment>
<dbReference type="Gene3D" id="3.40.120.10">
    <property type="entry name" value="Alpha-D-Glucose-1,6-Bisphosphate, subunit A, domain 3"/>
    <property type="match status" value="3"/>
</dbReference>
<dbReference type="InterPro" id="IPR005846">
    <property type="entry name" value="A-D-PHexomutase_a/b/a-III"/>
</dbReference>
<proteinExistence type="inferred from homology"/>
<dbReference type="Pfam" id="PF02878">
    <property type="entry name" value="PGM_PMM_I"/>
    <property type="match status" value="1"/>
</dbReference>
<dbReference type="AlphaFoldDB" id="A0A0G1S284"/>
<dbReference type="CDD" id="cd03089">
    <property type="entry name" value="PMM_PGM"/>
    <property type="match status" value="1"/>
</dbReference>
<evidence type="ECO:0000256" key="5">
    <source>
        <dbReference type="ARBA" id="ARBA00022842"/>
    </source>
</evidence>
<evidence type="ECO:0000256" key="1">
    <source>
        <dbReference type="ARBA" id="ARBA00001946"/>
    </source>
</evidence>
<feature type="domain" description="Alpha-D-phosphohexomutase alpha/beta/alpha" evidence="10">
    <location>
        <begin position="276"/>
        <end position="386"/>
    </location>
</feature>
<feature type="domain" description="Alpha-D-phosphohexomutase alpha/beta/alpha" evidence="8">
    <location>
        <begin position="34"/>
        <end position="158"/>
    </location>
</feature>
<evidence type="ECO:0000259" key="7">
    <source>
        <dbReference type="Pfam" id="PF00408"/>
    </source>
</evidence>
<sequence length="494" mass="56466">MNVDASIFREYDIRGVAGEKFTKKALLEYEKWYGKFPGVNITPEVATAIGRGYGTMIRKKGGRRVIVGHELRPYGEELKRHFIRGVLDTGCDVEDAGVALTPIVYFATEYYGFDGGVNVTGSHNVYFFNGFKLMGRHVDPIFGEELQDMRRLIEKEEWVKNTEGKLTKKEVFTDYRKYLLEHNRFERKFKVVIDSGNGSAGKFAPQIFRELGCEVTELFSRADARFPNHVPDPEDPYAMRFLIDKTTEEKADMGIGFDADGDRFGAVDEKGKFINADHMILVISRDILTRKPGKKILYDIKCSRLLDDLLPGFGGIPLMHKTGHAPIKRSMREDKEIIFGGEISGHFYFAEDYFRIDDGLYAAAKFLQLMSKTNLTVSQFMEQVPETISTPELKLPCEDRIKHEIVDKIKNYFVQLFKVIDIDGARIEFSDTSWGLVRASNTSPYLTIRFEADTAEELIKCKNRLADELEKYPEIGDRLDRKNVTSHTGRLGWI</sequence>